<sequence length="436" mass="49421">MRTLLFRRKKKPPETETHPKEKKKSLWRRVKEIDWKNPVNRWKLLFATLALLIVGGGGFGGVLAFTNSPTFCKSCHEMQPEFATFEASAHSQISCVQCHIQPGAVNMLTHKMKSMKEVYYHLTGIPEQIVQTPGEAIPNISCQQCHTTNRLVTASGDLMVNHKKHIDEGIPCITCHAGVAHGKIADRKLNTEKDRHLWTADNAEKLMTKEYMDPNMGTCIDCHDKVNKGQKPWEDVAYSLPRQVEHGSSKVETADANKAENTGKSQQIILQAIGMQHEDVKLSMECSTCHKEVDTPATHKRDKWKVQHGETAYKNVDQCVNCHKDTKWAKEVQPQNIQTLINHSEGKEQHSRSPEEKRSTLRTNEFCNACHGERPPSHGDSDDWLTKHAKKASTKPEKETCFTCHDKQKPQPESTTAKPPTDIYCQYCHRTGFKGE</sequence>
<dbReference type="GO" id="GO:0009061">
    <property type="term" value="P:anaerobic respiration"/>
    <property type="evidence" value="ECO:0007669"/>
    <property type="project" value="TreeGrafter"/>
</dbReference>
<keyword evidence="8" id="KW-0249">Electron transport</keyword>
<dbReference type="Pfam" id="PF03264">
    <property type="entry name" value="Cytochrom_NNT"/>
    <property type="match status" value="1"/>
</dbReference>
<keyword evidence="10" id="KW-0408">Iron</keyword>
<evidence type="ECO:0000256" key="3">
    <source>
        <dbReference type="ARBA" id="ARBA00022448"/>
    </source>
</evidence>
<comment type="caution">
    <text evidence="15">The sequence shown here is derived from an EMBL/GenBank/DDBJ whole genome shotgun (WGS) entry which is preliminary data.</text>
</comment>
<evidence type="ECO:0000256" key="11">
    <source>
        <dbReference type="ARBA" id="ARBA00023136"/>
    </source>
</evidence>
<dbReference type="InterPro" id="IPR005126">
    <property type="entry name" value="NapC/NirT_cyt_c_N"/>
</dbReference>
<keyword evidence="4" id="KW-1003">Cell membrane</keyword>
<dbReference type="PANTHER" id="PTHR30333:SF1">
    <property type="entry name" value="CYTOCHROME C-TYPE PROTEIN NAPC"/>
    <property type="match status" value="1"/>
</dbReference>
<evidence type="ECO:0000256" key="7">
    <source>
        <dbReference type="ARBA" id="ARBA00022723"/>
    </source>
</evidence>
<evidence type="ECO:0000259" key="14">
    <source>
        <dbReference type="Pfam" id="PF22113"/>
    </source>
</evidence>
<dbReference type="AlphaFoldDB" id="A0A417YRM3"/>
<evidence type="ECO:0000256" key="6">
    <source>
        <dbReference type="ARBA" id="ARBA00022692"/>
    </source>
</evidence>
<keyword evidence="5" id="KW-0349">Heme</keyword>
<feature type="region of interest" description="Disordered" evidence="12">
    <location>
        <begin position="369"/>
        <end position="422"/>
    </location>
</feature>
<name>A0A417YRM3_9BACI</name>
<protein>
    <submittedName>
        <fullName evidence="15">Cytochrome C</fullName>
    </submittedName>
</protein>
<reference evidence="15 16" key="1">
    <citation type="journal article" date="2017" name="Int. J. Syst. Evol. Microbiol.">
        <title>Bacillus notoginsengisoli sp. nov., a novel bacterium isolated from the rhizosphere of Panax notoginseng.</title>
        <authorList>
            <person name="Zhang M.Y."/>
            <person name="Cheng J."/>
            <person name="Cai Y."/>
            <person name="Zhang T.Y."/>
            <person name="Wu Y.Y."/>
            <person name="Manikprabhu D."/>
            <person name="Li W.J."/>
            <person name="Zhang Y.X."/>
        </authorList>
    </citation>
    <scope>NUCLEOTIDE SEQUENCE [LARGE SCALE GENOMIC DNA]</scope>
    <source>
        <strain evidence="15 16">JCM 30743</strain>
    </source>
</reference>
<feature type="compositionally biased region" description="Basic and acidic residues" evidence="12">
    <location>
        <begin position="394"/>
        <end position="410"/>
    </location>
</feature>
<keyword evidence="9" id="KW-1133">Transmembrane helix</keyword>
<comment type="similarity">
    <text evidence="2">Belongs to the NapC/NirT/NrfH family.</text>
</comment>
<dbReference type="Proteomes" id="UP000284416">
    <property type="component" value="Unassembled WGS sequence"/>
</dbReference>
<feature type="region of interest" description="Disordered" evidence="12">
    <location>
        <begin position="1"/>
        <end position="23"/>
    </location>
</feature>
<dbReference type="InterPro" id="IPR038266">
    <property type="entry name" value="NapC/NirT_cytc_sf"/>
</dbReference>
<dbReference type="GO" id="GO:0046872">
    <property type="term" value="F:metal ion binding"/>
    <property type="evidence" value="ECO:0007669"/>
    <property type="project" value="UniProtKB-KW"/>
</dbReference>
<keyword evidence="6" id="KW-0812">Transmembrane</keyword>
<feature type="compositionally biased region" description="Basic and acidic residues" evidence="12">
    <location>
        <begin position="371"/>
        <end position="386"/>
    </location>
</feature>
<proteinExistence type="inferred from homology"/>
<keyword evidence="11" id="KW-0472">Membrane</keyword>
<dbReference type="Gene3D" id="1.10.3820.10">
    <property type="entry name" value="Di-heme elbow motif domain"/>
    <property type="match status" value="1"/>
</dbReference>
<dbReference type="OrthoDB" id="9791652at2"/>
<dbReference type="InterPro" id="IPR036280">
    <property type="entry name" value="Multihaem_cyt_sf"/>
</dbReference>
<feature type="domain" description="NapC/NirT cytochrome c N-terminal" evidence="13">
    <location>
        <begin position="44"/>
        <end position="182"/>
    </location>
</feature>
<evidence type="ECO:0000256" key="10">
    <source>
        <dbReference type="ARBA" id="ARBA00023004"/>
    </source>
</evidence>
<evidence type="ECO:0000313" key="16">
    <source>
        <dbReference type="Proteomes" id="UP000284416"/>
    </source>
</evidence>
<dbReference type="Pfam" id="PF22113">
    <property type="entry name" value="Mtrc-MtrF_II-IV_dom"/>
    <property type="match status" value="1"/>
</dbReference>
<feature type="domain" description="Outer membrane cytochrome MtrC/MtrF-like" evidence="14">
    <location>
        <begin position="285"/>
        <end position="432"/>
    </location>
</feature>
<dbReference type="GO" id="GO:0009055">
    <property type="term" value="F:electron transfer activity"/>
    <property type="evidence" value="ECO:0007669"/>
    <property type="project" value="TreeGrafter"/>
</dbReference>
<feature type="region of interest" description="Disordered" evidence="12">
    <location>
        <begin position="341"/>
        <end position="360"/>
    </location>
</feature>
<feature type="compositionally biased region" description="Basic residues" evidence="12">
    <location>
        <begin position="1"/>
        <end position="11"/>
    </location>
</feature>
<evidence type="ECO:0000256" key="4">
    <source>
        <dbReference type="ARBA" id="ARBA00022475"/>
    </source>
</evidence>
<evidence type="ECO:0000256" key="12">
    <source>
        <dbReference type="SAM" id="MobiDB-lite"/>
    </source>
</evidence>
<evidence type="ECO:0000259" key="13">
    <source>
        <dbReference type="Pfam" id="PF03264"/>
    </source>
</evidence>
<keyword evidence="3" id="KW-0813">Transport</keyword>
<dbReference type="PANTHER" id="PTHR30333">
    <property type="entry name" value="CYTOCHROME C-TYPE PROTEIN"/>
    <property type="match status" value="1"/>
</dbReference>
<dbReference type="EMBL" id="QWEG01000010">
    <property type="protein sequence ID" value="RHW37350.1"/>
    <property type="molecule type" value="Genomic_DNA"/>
</dbReference>
<evidence type="ECO:0000256" key="8">
    <source>
        <dbReference type="ARBA" id="ARBA00022982"/>
    </source>
</evidence>
<dbReference type="InterPro" id="IPR054337">
    <property type="entry name" value="Mtrc-MtrF-like_dom_II/IV"/>
</dbReference>
<evidence type="ECO:0000256" key="1">
    <source>
        <dbReference type="ARBA" id="ARBA00004236"/>
    </source>
</evidence>
<evidence type="ECO:0000313" key="15">
    <source>
        <dbReference type="EMBL" id="RHW37350.1"/>
    </source>
</evidence>
<evidence type="ECO:0000256" key="2">
    <source>
        <dbReference type="ARBA" id="ARBA00007395"/>
    </source>
</evidence>
<accession>A0A417YRM3</accession>
<feature type="compositionally biased region" description="Basic and acidic residues" evidence="12">
    <location>
        <begin position="344"/>
        <end position="359"/>
    </location>
</feature>
<comment type="subcellular location">
    <subcellularLocation>
        <location evidence="1">Cell membrane</location>
    </subcellularLocation>
</comment>
<keyword evidence="7" id="KW-0479">Metal-binding</keyword>
<keyword evidence="16" id="KW-1185">Reference proteome</keyword>
<organism evidence="15 16">
    <name type="scientific">Neobacillus notoginsengisoli</name>
    <dbReference type="NCBI Taxonomy" id="1578198"/>
    <lineage>
        <taxon>Bacteria</taxon>
        <taxon>Bacillati</taxon>
        <taxon>Bacillota</taxon>
        <taxon>Bacilli</taxon>
        <taxon>Bacillales</taxon>
        <taxon>Bacillaceae</taxon>
        <taxon>Neobacillus</taxon>
    </lineage>
</organism>
<dbReference type="InterPro" id="IPR051174">
    <property type="entry name" value="Cytochrome_c-type_ET"/>
</dbReference>
<evidence type="ECO:0000256" key="9">
    <source>
        <dbReference type="ARBA" id="ARBA00022989"/>
    </source>
</evidence>
<dbReference type="SUPFAM" id="SSF48695">
    <property type="entry name" value="Multiheme cytochromes"/>
    <property type="match status" value="2"/>
</dbReference>
<gene>
    <name evidence="15" type="ORF">D1B31_16435</name>
</gene>
<dbReference type="GO" id="GO:0005886">
    <property type="term" value="C:plasma membrane"/>
    <property type="evidence" value="ECO:0007669"/>
    <property type="project" value="UniProtKB-SubCell"/>
</dbReference>
<evidence type="ECO:0000256" key="5">
    <source>
        <dbReference type="ARBA" id="ARBA00022617"/>
    </source>
</evidence>